<protein>
    <submittedName>
        <fullName evidence="1">Uncharacterized protein</fullName>
    </submittedName>
</protein>
<comment type="caution">
    <text evidence="1">The sequence shown here is derived from an EMBL/GenBank/DDBJ whole genome shotgun (WGS) entry which is preliminary data.</text>
</comment>
<accession>A0ABP9VJA8</accession>
<evidence type="ECO:0000313" key="2">
    <source>
        <dbReference type="Proteomes" id="UP001416858"/>
    </source>
</evidence>
<organism evidence="1 2">
    <name type="scientific">Novipirellula caenicola</name>
    <dbReference type="NCBI Taxonomy" id="1536901"/>
    <lineage>
        <taxon>Bacteria</taxon>
        <taxon>Pseudomonadati</taxon>
        <taxon>Planctomycetota</taxon>
        <taxon>Planctomycetia</taxon>
        <taxon>Pirellulales</taxon>
        <taxon>Pirellulaceae</taxon>
        <taxon>Novipirellula</taxon>
    </lineage>
</organism>
<keyword evidence="2" id="KW-1185">Reference proteome</keyword>
<reference evidence="1 2" key="1">
    <citation type="submission" date="2024-02" db="EMBL/GenBank/DDBJ databases">
        <title>Rhodopirellula caenicola NBRC 110016.</title>
        <authorList>
            <person name="Ichikawa N."/>
            <person name="Katano-Makiyama Y."/>
            <person name="Hidaka K."/>
        </authorList>
    </citation>
    <scope>NUCLEOTIDE SEQUENCE [LARGE SCALE GENOMIC DNA]</scope>
    <source>
        <strain evidence="1 2">NBRC 110016</strain>
    </source>
</reference>
<dbReference type="Proteomes" id="UP001416858">
    <property type="component" value="Unassembled WGS sequence"/>
</dbReference>
<gene>
    <name evidence="1" type="ORF">Rcae01_00731</name>
</gene>
<sequence length="46" mass="5131">MRRSLANHGSERIGDYKVRSDFVVCERQSGTRANIGAGKATMRNHP</sequence>
<proteinExistence type="predicted"/>
<evidence type="ECO:0000313" key="1">
    <source>
        <dbReference type="EMBL" id="GAA5505287.1"/>
    </source>
</evidence>
<name>A0ABP9VJA8_9BACT</name>
<dbReference type="EMBL" id="BAABRO010000001">
    <property type="protein sequence ID" value="GAA5505287.1"/>
    <property type="molecule type" value="Genomic_DNA"/>
</dbReference>